<name>A0ABD0TX57_DENTH</name>
<sequence>MISAYARDPKLLTESYELFSAMPNKNNVTYATMITGFSGRGMLLHNEEVYQMMPPRLRDPNGLNALISGQFKFSDMVFRDVFTWSSMVDGYWKNGMVLEARQAFEVMPVNNVVSWNSLITGYVEQDKFEEAYAFFDSMQEKDVISWTSIVMSFSKRGWTKESIGLFELLPQKDDVSWTVVIPGLIHNTYLPLDDALIISTELSSSDDRIQRSNLRNTRINTINGSPSSNAEHSSSSDPRSLASPKAKP</sequence>
<evidence type="ECO:0000256" key="1">
    <source>
        <dbReference type="ARBA" id="ARBA00022737"/>
    </source>
</evidence>
<evidence type="ECO:0000313" key="4">
    <source>
        <dbReference type="EMBL" id="KAL0904167.1"/>
    </source>
</evidence>
<keyword evidence="5" id="KW-1185">Reference proteome</keyword>
<dbReference type="Pfam" id="PF13041">
    <property type="entry name" value="PPR_2"/>
    <property type="match status" value="1"/>
</dbReference>
<dbReference type="PANTHER" id="PTHR47928:SF190">
    <property type="entry name" value="PENTACOTRIPEPTIDE-REPEAT REGION OF PRORP DOMAIN-CONTAINING PROTEIN"/>
    <property type="match status" value="1"/>
</dbReference>
<dbReference type="NCBIfam" id="TIGR00756">
    <property type="entry name" value="PPR"/>
    <property type="match status" value="2"/>
</dbReference>
<feature type="compositionally biased region" description="Low complexity" evidence="3">
    <location>
        <begin position="225"/>
        <end position="248"/>
    </location>
</feature>
<evidence type="ECO:0000256" key="2">
    <source>
        <dbReference type="PROSITE-ProRule" id="PRU00708"/>
    </source>
</evidence>
<feature type="repeat" description="PPR" evidence="2">
    <location>
        <begin position="80"/>
        <end position="110"/>
    </location>
</feature>
<dbReference type="InterPro" id="IPR050421">
    <property type="entry name" value="PPR"/>
</dbReference>
<organism evidence="4 5">
    <name type="scientific">Dendrobium thyrsiflorum</name>
    <name type="common">Pinecone-like raceme dendrobium</name>
    <name type="synonym">Orchid</name>
    <dbReference type="NCBI Taxonomy" id="117978"/>
    <lineage>
        <taxon>Eukaryota</taxon>
        <taxon>Viridiplantae</taxon>
        <taxon>Streptophyta</taxon>
        <taxon>Embryophyta</taxon>
        <taxon>Tracheophyta</taxon>
        <taxon>Spermatophyta</taxon>
        <taxon>Magnoliopsida</taxon>
        <taxon>Liliopsida</taxon>
        <taxon>Asparagales</taxon>
        <taxon>Orchidaceae</taxon>
        <taxon>Epidendroideae</taxon>
        <taxon>Malaxideae</taxon>
        <taxon>Dendrobiinae</taxon>
        <taxon>Dendrobium</taxon>
    </lineage>
</organism>
<dbReference type="InterPro" id="IPR011990">
    <property type="entry name" value="TPR-like_helical_dom_sf"/>
</dbReference>
<dbReference type="PANTHER" id="PTHR47928">
    <property type="entry name" value="REPEAT-CONTAINING PROTEIN, PUTATIVE-RELATED"/>
    <property type="match status" value="1"/>
</dbReference>
<proteinExistence type="predicted"/>
<evidence type="ECO:0000313" key="5">
    <source>
        <dbReference type="Proteomes" id="UP001552299"/>
    </source>
</evidence>
<feature type="repeat" description="PPR" evidence="2">
    <location>
        <begin position="111"/>
        <end position="145"/>
    </location>
</feature>
<dbReference type="AlphaFoldDB" id="A0ABD0TX57"/>
<dbReference type="Gene3D" id="1.25.40.10">
    <property type="entry name" value="Tetratricopeptide repeat domain"/>
    <property type="match status" value="2"/>
</dbReference>
<protein>
    <recommendedName>
        <fullName evidence="6">Pentatricopeptide repeat-containing protein</fullName>
    </recommendedName>
</protein>
<reference evidence="4 5" key="1">
    <citation type="journal article" date="2024" name="Plant Biotechnol. J.">
        <title>Dendrobium thyrsiflorum genome and its molecular insights into genes involved in important horticultural traits.</title>
        <authorList>
            <person name="Chen B."/>
            <person name="Wang J.Y."/>
            <person name="Zheng P.J."/>
            <person name="Li K.L."/>
            <person name="Liang Y.M."/>
            <person name="Chen X.F."/>
            <person name="Zhang C."/>
            <person name="Zhao X."/>
            <person name="He X."/>
            <person name="Zhang G.Q."/>
            <person name="Liu Z.J."/>
            <person name="Xu Q."/>
        </authorList>
    </citation>
    <scope>NUCLEOTIDE SEQUENCE [LARGE SCALE GENOMIC DNA]</scope>
    <source>
        <strain evidence="4">GZMU011</strain>
    </source>
</reference>
<dbReference type="Proteomes" id="UP001552299">
    <property type="component" value="Unassembled WGS sequence"/>
</dbReference>
<dbReference type="InterPro" id="IPR002885">
    <property type="entry name" value="PPR_rpt"/>
</dbReference>
<gene>
    <name evidence="4" type="ORF">M5K25_026241</name>
</gene>
<accession>A0ABD0TX57</accession>
<evidence type="ECO:0008006" key="6">
    <source>
        <dbReference type="Google" id="ProtNLM"/>
    </source>
</evidence>
<comment type="caution">
    <text evidence="4">The sequence shown here is derived from an EMBL/GenBank/DDBJ whole genome shotgun (WGS) entry which is preliminary data.</text>
</comment>
<keyword evidence="1" id="KW-0677">Repeat</keyword>
<feature type="region of interest" description="Disordered" evidence="3">
    <location>
        <begin position="218"/>
        <end position="248"/>
    </location>
</feature>
<dbReference type="EMBL" id="JANQDX010000019">
    <property type="protein sequence ID" value="KAL0904167.1"/>
    <property type="molecule type" value="Genomic_DNA"/>
</dbReference>
<dbReference type="Pfam" id="PF01535">
    <property type="entry name" value="PPR"/>
    <property type="match status" value="1"/>
</dbReference>
<evidence type="ECO:0000256" key="3">
    <source>
        <dbReference type="SAM" id="MobiDB-lite"/>
    </source>
</evidence>
<dbReference type="PROSITE" id="PS51375">
    <property type="entry name" value="PPR"/>
    <property type="match status" value="2"/>
</dbReference>